<dbReference type="InterPro" id="IPR054734">
    <property type="entry name" value="PqqF-like_C_4"/>
</dbReference>
<dbReference type="GO" id="GO:0005829">
    <property type="term" value="C:cytosol"/>
    <property type="evidence" value="ECO:0007669"/>
    <property type="project" value="TreeGrafter"/>
</dbReference>
<dbReference type="PANTHER" id="PTHR43690:SF18">
    <property type="entry name" value="INSULIN-DEGRADING ENZYME-RELATED"/>
    <property type="match status" value="1"/>
</dbReference>
<dbReference type="InterPro" id="IPR011765">
    <property type="entry name" value="Pept_M16_N"/>
</dbReference>
<sequence length="1067" mass="120235">MQRATQPFDFGRLGSGWRTERGSFAVLEKDIEVSPNDDRQYRFIFLPNGLKALLISDSQTDKAAAALGVQVGHLNDPDDLPGLAHFCEHMLFLGTEKYPEEADYKRYLSRNAGSSNAYTSRKSVSLSNPAFYVLTSSYVVAETVYHFDCSPASLPGALSRHAQFFTSPLFNASCTERELNAVDSEFRRNLQLDTRRLFQLGKATSSREAGSVYWKFGTGSKESLWDEPRARGVDVRERLLEWYSKHYSANLMSLVVLGNQSLDELTRLVLREYSDIPNSNLEPSHFPVPPISPVVSGKQISYRTVKDTPRLRIEFGMPDLRRHWRTKPGRFVSHYLGHEGEGSVLAVLKSLGWANSLSSSSGGGGARGFDFFRVEISLTATGLQHYQEAIALVFRYIKLLKSTPPQRWAFEEIQQLGKIDWRWKEKGQPQSTTRNLASQIGETLYDPDKLLVGPWFATEWDVALIKKTMGYLRADNCRVFVGSKEPLPGREVWKEREKYYGTEYDVIPLDFDSLLSSSSSSLALPGRNIFVPEKLHLLREKPSSEPGKRPSLIRKTHRSRLFFKADDRWCIPKGSAFFIFRSPIADISPRTAILTQLFTSLVEESLIKYSYDATLAGLHYSFGTESGAFSLVVSGYTEKLPLLASVVLDTANDFQIATMDFEIVHDRLTRAYANAKLSNPSVLADAEIRRLTRQTYWTWDERLEALQGLTLADVRQHASQLLSKYSLDALVTGNFAANDAVEMVEMLEGKLDAQQADSSETDYHRALKLSPGSSTVYRPLVPSPENVNSAVSAYYDVGPTSDHQLLAKLSLFAQLAKVPVFSTLRTKEQLGYIVSSGSWVTNAYAGFRVVVQSERSPEYVDERIDALWSTFAKHIQDMSDEEFEKERESLVLKLLEKPKTQGQESNRYWAEVSTGEFDFDYRERQAKVVQQLLRSDILAFFNRFISPSSPSRAKLAILYRSQRLQPADLAPLLEAVKAATPNQAEEASTFAQTKPTIAQLEAFVKERYANESAVLAAFEEVKEPRPLPVGTKELREEDIEPFRRGLTRAEGYRPVSSDEDLQTAAHL</sequence>
<dbReference type="GO" id="GO:0046872">
    <property type="term" value="F:metal ion binding"/>
    <property type="evidence" value="ECO:0007669"/>
    <property type="project" value="UniProtKB-KW"/>
</dbReference>
<protein>
    <submittedName>
        <fullName evidence="13">A-pheromone processing metallopeptidase ste23</fullName>
    </submittedName>
</protein>
<comment type="caution">
    <text evidence="13">The sequence shown here is derived from an EMBL/GenBank/DDBJ whole genome shotgun (WGS) entry which is preliminary data.</text>
</comment>
<dbReference type="GO" id="GO:0005739">
    <property type="term" value="C:mitochondrion"/>
    <property type="evidence" value="ECO:0007669"/>
    <property type="project" value="TreeGrafter"/>
</dbReference>
<dbReference type="PANTHER" id="PTHR43690">
    <property type="entry name" value="NARDILYSIN"/>
    <property type="match status" value="1"/>
</dbReference>
<evidence type="ECO:0000256" key="8">
    <source>
        <dbReference type="SAM" id="MobiDB-lite"/>
    </source>
</evidence>
<feature type="domain" description="Peptidase M16 N-terminal" evidence="9">
    <location>
        <begin position="141"/>
        <end position="204"/>
    </location>
</feature>
<evidence type="ECO:0000259" key="12">
    <source>
        <dbReference type="Pfam" id="PF22456"/>
    </source>
</evidence>
<comment type="similarity">
    <text evidence="1 7">Belongs to the peptidase M16 family.</text>
</comment>
<dbReference type="InterPro" id="IPR050626">
    <property type="entry name" value="Peptidase_M16"/>
</dbReference>
<dbReference type="OrthoDB" id="952271at2759"/>
<evidence type="ECO:0000259" key="10">
    <source>
        <dbReference type="Pfam" id="PF05193"/>
    </source>
</evidence>
<dbReference type="InterPro" id="IPR001431">
    <property type="entry name" value="Pept_M16_Zn_BS"/>
</dbReference>
<evidence type="ECO:0000256" key="3">
    <source>
        <dbReference type="ARBA" id="ARBA00022723"/>
    </source>
</evidence>
<feature type="domain" description="Peptidase M16 middle/third" evidence="11">
    <location>
        <begin position="421"/>
        <end position="705"/>
    </location>
</feature>
<feature type="domain" description="Peptidase M16 C-terminal" evidence="10">
    <location>
        <begin position="236"/>
        <end position="415"/>
    </location>
</feature>
<evidence type="ECO:0000259" key="11">
    <source>
        <dbReference type="Pfam" id="PF16187"/>
    </source>
</evidence>
<evidence type="ECO:0000313" key="14">
    <source>
        <dbReference type="Proteomes" id="UP000321518"/>
    </source>
</evidence>
<keyword evidence="3" id="KW-0479">Metal-binding</keyword>
<feature type="domain" description="Coenzyme PQQ synthesis protein F-like C-terminal lobe" evidence="12">
    <location>
        <begin position="811"/>
        <end position="909"/>
    </location>
</feature>
<dbReference type="GO" id="GO:0051603">
    <property type="term" value="P:proteolysis involved in protein catabolic process"/>
    <property type="evidence" value="ECO:0007669"/>
    <property type="project" value="TreeGrafter"/>
</dbReference>
<dbReference type="InterPro" id="IPR032632">
    <property type="entry name" value="Peptidase_M16_M"/>
</dbReference>
<dbReference type="PROSITE" id="PS00143">
    <property type="entry name" value="INSULINASE"/>
    <property type="match status" value="1"/>
</dbReference>
<dbReference type="SUPFAM" id="SSF63411">
    <property type="entry name" value="LuxS/MPP-like metallohydrolase"/>
    <property type="match status" value="4"/>
</dbReference>
<dbReference type="Pfam" id="PF16187">
    <property type="entry name" value="Peptidase_M16_M"/>
    <property type="match status" value="1"/>
</dbReference>
<evidence type="ECO:0000256" key="1">
    <source>
        <dbReference type="ARBA" id="ARBA00007261"/>
    </source>
</evidence>
<dbReference type="GO" id="GO:0043171">
    <property type="term" value="P:peptide catabolic process"/>
    <property type="evidence" value="ECO:0007669"/>
    <property type="project" value="TreeGrafter"/>
</dbReference>
<evidence type="ECO:0000256" key="7">
    <source>
        <dbReference type="RuleBase" id="RU004447"/>
    </source>
</evidence>
<dbReference type="GO" id="GO:0004222">
    <property type="term" value="F:metalloendopeptidase activity"/>
    <property type="evidence" value="ECO:0007669"/>
    <property type="project" value="InterPro"/>
</dbReference>
<proteinExistence type="inferred from homology"/>
<dbReference type="AlphaFoldDB" id="A0A511KMV6"/>
<feature type="region of interest" description="Disordered" evidence="8">
    <location>
        <begin position="1030"/>
        <end position="1067"/>
    </location>
</feature>
<evidence type="ECO:0000313" key="13">
    <source>
        <dbReference type="EMBL" id="GEM11677.1"/>
    </source>
</evidence>
<dbReference type="Proteomes" id="UP000321518">
    <property type="component" value="Unassembled WGS sequence"/>
</dbReference>
<accession>A0A511KMV6</accession>
<keyword evidence="6" id="KW-0482">Metalloprotease</keyword>
<evidence type="ECO:0000256" key="5">
    <source>
        <dbReference type="ARBA" id="ARBA00022833"/>
    </source>
</evidence>
<feature type="compositionally biased region" description="Basic and acidic residues" evidence="8">
    <location>
        <begin position="1032"/>
        <end position="1043"/>
    </location>
</feature>
<evidence type="ECO:0000256" key="4">
    <source>
        <dbReference type="ARBA" id="ARBA00022801"/>
    </source>
</evidence>
<dbReference type="EMBL" id="BJWK01000016">
    <property type="protein sequence ID" value="GEM11677.1"/>
    <property type="molecule type" value="Genomic_DNA"/>
</dbReference>
<name>A0A511KMV6_RHOTO</name>
<reference evidence="13 14" key="1">
    <citation type="submission" date="2019-07" db="EMBL/GenBank/DDBJ databases">
        <title>Rhodotorula toruloides NBRC10032 genome sequencing.</title>
        <authorList>
            <person name="Shida Y."/>
            <person name="Takaku H."/>
            <person name="Ogasawara W."/>
            <person name="Mori K."/>
        </authorList>
    </citation>
    <scope>NUCLEOTIDE SEQUENCE [LARGE SCALE GENOMIC DNA]</scope>
    <source>
        <strain evidence="13 14">NBRC10032</strain>
    </source>
</reference>
<evidence type="ECO:0000256" key="2">
    <source>
        <dbReference type="ARBA" id="ARBA00022670"/>
    </source>
</evidence>
<dbReference type="Gene3D" id="3.30.830.10">
    <property type="entry name" value="Metalloenzyme, LuxS/M16 peptidase-like"/>
    <property type="match status" value="4"/>
</dbReference>
<dbReference type="Pfam" id="PF22456">
    <property type="entry name" value="PqqF-like_C_4"/>
    <property type="match status" value="1"/>
</dbReference>
<keyword evidence="5" id="KW-0862">Zinc</keyword>
<keyword evidence="4" id="KW-0378">Hydrolase</keyword>
<keyword evidence="2" id="KW-0645">Protease</keyword>
<evidence type="ECO:0000256" key="6">
    <source>
        <dbReference type="ARBA" id="ARBA00023049"/>
    </source>
</evidence>
<gene>
    <name evidence="13" type="ORF">Rt10032_c16g5694</name>
</gene>
<organism evidence="13 14">
    <name type="scientific">Rhodotorula toruloides</name>
    <name type="common">Yeast</name>
    <name type="synonym">Rhodosporidium toruloides</name>
    <dbReference type="NCBI Taxonomy" id="5286"/>
    <lineage>
        <taxon>Eukaryota</taxon>
        <taxon>Fungi</taxon>
        <taxon>Dikarya</taxon>
        <taxon>Basidiomycota</taxon>
        <taxon>Pucciniomycotina</taxon>
        <taxon>Microbotryomycetes</taxon>
        <taxon>Sporidiobolales</taxon>
        <taxon>Sporidiobolaceae</taxon>
        <taxon>Rhodotorula</taxon>
    </lineage>
</organism>
<dbReference type="Pfam" id="PF00675">
    <property type="entry name" value="Peptidase_M16"/>
    <property type="match status" value="2"/>
</dbReference>
<dbReference type="InterPro" id="IPR011249">
    <property type="entry name" value="Metalloenz_LuxS/M16"/>
</dbReference>
<feature type="domain" description="Peptidase M16 N-terminal" evidence="9">
    <location>
        <begin position="53"/>
        <end position="124"/>
    </location>
</feature>
<dbReference type="Pfam" id="PF05193">
    <property type="entry name" value="Peptidase_M16_C"/>
    <property type="match status" value="1"/>
</dbReference>
<dbReference type="InterPro" id="IPR007863">
    <property type="entry name" value="Peptidase_M16_C"/>
</dbReference>
<dbReference type="FunFam" id="3.30.830.10:FF:000005">
    <property type="entry name" value="nardilysin isoform X1"/>
    <property type="match status" value="1"/>
</dbReference>
<evidence type="ECO:0000259" key="9">
    <source>
        <dbReference type="Pfam" id="PF00675"/>
    </source>
</evidence>